<evidence type="ECO:0000256" key="1">
    <source>
        <dbReference type="SAM" id="MobiDB-lite"/>
    </source>
</evidence>
<dbReference type="EMBL" id="HG994580">
    <property type="protein sequence ID" value="CAF2771994.1"/>
    <property type="molecule type" value="Genomic_DNA"/>
</dbReference>
<name>A0A7R8GZR8_LEPSM</name>
<evidence type="ECO:0000313" key="3">
    <source>
        <dbReference type="Proteomes" id="UP000675881"/>
    </source>
</evidence>
<keyword evidence="3" id="KW-1185">Reference proteome</keyword>
<feature type="region of interest" description="Disordered" evidence="1">
    <location>
        <begin position="1"/>
        <end position="23"/>
    </location>
</feature>
<organism evidence="2 3">
    <name type="scientific">Lepeophtheirus salmonis</name>
    <name type="common">Salmon louse</name>
    <name type="synonym">Caligus salmonis</name>
    <dbReference type="NCBI Taxonomy" id="72036"/>
    <lineage>
        <taxon>Eukaryota</taxon>
        <taxon>Metazoa</taxon>
        <taxon>Ecdysozoa</taxon>
        <taxon>Arthropoda</taxon>
        <taxon>Crustacea</taxon>
        <taxon>Multicrustacea</taxon>
        <taxon>Hexanauplia</taxon>
        <taxon>Copepoda</taxon>
        <taxon>Siphonostomatoida</taxon>
        <taxon>Caligidae</taxon>
        <taxon>Lepeophtheirus</taxon>
    </lineage>
</organism>
<evidence type="ECO:0000313" key="2">
    <source>
        <dbReference type="EMBL" id="CAF2771994.1"/>
    </source>
</evidence>
<dbReference type="AlphaFoldDB" id="A0A7R8GZR8"/>
<gene>
    <name evidence="2" type="ORF">LSAA_853</name>
</gene>
<protein>
    <submittedName>
        <fullName evidence="2">(salmon louse) hypothetical protein</fullName>
    </submittedName>
</protein>
<sequence>MSSLFSCADGSSSREGSPNEQKKLSKLCESKEVYENLFYKLQGTPGSLFTNARVGMKKKVDDDSDESTVTSLRVTPQLVSLLRMRYAASEDESKEEFTKEEPVKPPSSKEVM</sequence>
<feature type="region of interest" description="Disordered" evidence="1">
    <location>
        <begin position="88"/>
        <end position="112"/>
    </location>
</feature>
<reference evidence="2" key="1">
    <citation type="submission" date="2021-02" db="EMBL/GenBank/DDBJ databases">
        <authorList>
            <person name="Bekaert M."/>
        </authorList>
    </citation>
    <scope>NUCLEOTIDE SEQUENCE</scope>
    <source>
        <strain evidence="2">IoA-00</strain>
    </source>
</reference>
<accession>A0A7R8GZR8</accession>
<dbReference type="Proteomes" id="UP000675881">
    <property type="component" value="Chromosome 1"/>
</dbReference>
<proteinExistence type="predicted"/>
<feature type="compositionally biased region" description="Polar residues" evidence="1">
    <location>
        <begin position="1"/>
        <end position="19"/>
    </location>
</feature>